<sequence>SESMFFSNQTFIKYNPSHPIHLIESEINKTQGKLNGYKLDALSLQILKKLLYGIGIQTNENYLSEQLGIHRKTIERRISLLLKEKIILKSTCRFPRFVVPPNYTLVISLIEIKKHSDKIEKAWNDDPHVPIILRASTGRYTHLIFSCFYLMEDHLEWQETYNQRFSGCLGAVKNTYLSPSMMFSIAQQFVSLEIIKSRLKKIRGKELIDIMKT</sequence>
<evidence type="ECO:0008006" key="2">
    <source>
        <dbReference type="Google" id="ProtNLM"/>
    </source>
</evidence>
<gene>
    <name evidence="1" type="ORF">S01H4_15763</name>
</gene>
<dbReference type="AlphaFoldDB" id="X0ZNZ7"/>
<name>X0ZNZ7_9ZZZZ</name>
<feature type="non-terminal residue" evidence="1">
    <location>
        <position position="1"/>
    </location>
</feature>
<reference evidence="1" key="1">
    <citation type="journal article" date="2014" name="Front. Microbiol.">
        <title>High frequency of phylogenetically diverse reductive dehalogenase-homologous genes in deep subseafloor sedimentary metagenomes.</title>
        <authorList>
            <person name="Kawai M."/>
            <person name="Futagami T."/>
            <person name="Toyoda A."/>
            <person name="Takaki Y."/>
            <person name="Nishi S."/>
            <person name="Hori S."/>
            <person name="Arai W."/>
            <person name="Tsubouchi T."/>
            <person name="Morono Y."/>
            <person name="Uchiyama I."/>
            <person name="Ito T."/>
            <person name="Fujiyama A."/>
            <person name="Inagaki F."/>
            <person name="Takami H."/>
        </authorList>
    </citation>
    <scope>NUCLEOTIDE SEQUENCE</scope>
    <source>
        <strain evidence="1">Expedition CK06-06</strain>
    </source>
</reference>
<dbReference type="EMBL" id="BART01006907">
    <property type="protein sequence ID" value="GAG71450.1"/>
    <property type="molecule type" value="Genomic_DNA"/>
</dbReference>
<organism evidence="1">
    <name type="scientific">marine sediment metagenome</name>
    <dbReference type="NCBI Taxonomy" id="412755"/>
    <lineage>
        <taxon>unclassified sequences</taxon>
        <taxon>metagenomes</taxon>
        <taxon>ecological metagenomes</taxon>
    </lineage>
</organism>
<evidence type="ECO:0000313" key="1">
    <source>
        <dbReference type="EMBL" id="GAG71450.1"/>
    </source>
</evidence>
<accession>X0ZNZ7</accession>
<comment type="caution">
    <text evidence="1">The sequence shown here is derived from an EMBL/GenBank/DDBJ whole genome shotgun (WGS) entry which is preliminary data.</text>
</comment>
<protein>
    <recommendedName>
        <fullName evidence="2">HTH asnC-type domain-containing protein</fullName>
    </recommendedName>
</protein>
<proteinExistence type="predicted"/>